<evidence type="ECO:0000256" key="4">
    <source>
        <dbReference type="ARBA" id="ARBA00023136"/>
    </source>
</evidence>
<dbReference type="Gene3D" id="3.30.450.290">
    <property type="match status" value="1"/>
</dbReference>
<keyword evidence="4 9" id="KW-0472">Membrane</keyword>
<keyword evidence="5 7" id="KW-0807">Transducer</keyword>
<evidence type="ECO:0000256" key="2">
    <source>
        <dbReference type="ARBA" id="ARBA00022692"/>
    </source>
</evidence>
<accession>A0A377HM05</accession>
<dbReference type="CDD" id="cd11386">
    <property type="entry name" value="MCP_signal"/>
    <property type="match status" value="1"/>
</dbReference>
<dbReference type="InterPro" id="IPR004090">
    <property type="entry name" value="Chemotax_Me-accpt_rcpt"/>
</dbReference>
<protein>
    <submittedName>
        <fullName evidence="12">H3</fullName>
    </submittedName>
</protein>
<organism evidence="12 13">
    <name type="scientific">Grimontia hollisae</name>
    <name type="common">Vibrio hollisae</name>
    <dbReference type="NCBI Taxonomy" id="673"/>
    <lineage>
        <taxon>Bacteria</taxon>
        <taxon>Pseudomonadati</taxon>
        <taxon>Pseudomonadota</taxon>
        <taxon>Gammaproteobacteria</taxon>
        <taxon>Vibrionales</taxon>
        <taxon>Vibrionaceae</taxon>
        <taxon>Grimontia</taxon>
    </lineage>
</organism>
<dbReference type="PRINTS" id="PR00260">
    <property type="entry name" value="CHEMTRNSDUCR"/>
</dbReference>
<dbReference type="GO" id="GO:0006935">
    <property type="term" value="P:chemotaxis"/>
    <property type="evidence" value="ECO:0007669"/>
    <property type="project" value="InterPro"/>
</dbReference>
<keyword evidence="8" id="KW-0175">Coiled coil</keyword>
<feature type="domain" description="HAMP" evidence="11">
    <location>
        <begin position="203"/>
        <end position="256"/>
    </location>
</feature>
<comment type="similarity">
    <text evidence="6">Belongs to the methyl-accepting chemotaxis (MCP) protein family.</text>
</comment>
<evidence type="ECO:0000256" key="5">
    <source>
        <dbReference type="ARBA" id="ARBA00023224"/>
    </source>
</evidence>
<evidence type="ECO:0000256" key="3">
    <source>
        <dbReference type="ARBA" id="ARBA00022989"/>
    </source>
</evidence>
<gene>
    <name evidence="12" type="primary">mcpB_1</name>
    <name evidence="12" type="ORF">NCTC11645_01613</name>
</gene>
<dbReference type="GO" id="GO:0007165">
    <property type="term" value="P:signal transduction"/>
    <property type="evidence" value="ECO:0007669"/>
    <property type="project" value="UniProtKB-KW"/>
</dbReference>
<evidence type="ECO:0000259" key="11">
    <source>
        <dbReference type="PROSITE" id="PS50885"/>
    </source>
</evidence>
<dbReference type="GO" id="GO:0016020">
    <property type="term" value="C:membrane"/>
    <property type="evidence" value="ECO:0007669"/>
    <property type="project" value="UniProtKB-SubCell"/>
</dbReference>
<dbReference type="CDD" id="cd06225">
    <property type="entry name" value="HAMP"/>
    <property type="match status" value="1"/>
</dbReference>
<dbReference type="PROSITE" id="PS50885">
    <property type="entry name" value="HAMP"/>
    <property type="match status" value="1"/>
</dbReference>
<feature type="coiled-coil region" evidence="8">
    <location>
        <begin position="332"/>
        <end position="359"/>
    </location>
</feature>
<feature type="domain" description="Methyl-accepting transducer" evidence="10">
    <location>
        <begin position="261"/>
        <end position="497"/>
    </location>
</feature>
<keyword evidence="3 9" id="KW-1133">Transmembrane helix</keyword>
<evidence type="ECO:0000256" key="6">
    <source>
        <dbReference type="ARBA" id="ARBA00029447"/>
    </source>
</evidence>
<keyword evidence="2 9" id="KW-0812">Transmembrane</keyword>
<evidence type="ECO:0000256" key="1">
    <source>
        <dbReference type="ARBA" id="ARBA00004141"/>
    </source>
</evidence>
<sequence length="534" mass="58595">MRLPIATKILIVLFAIFSVVLAVSLLYQKNQQKSFVTDIVSQQTLDKASNYFDSLNLMMLTGTIHQKEALRNKVLEQNGIEDARVIRAEGITKVFGPGNANQAVLDSIDQQAVAGETLVKRVNRDYGPGIVVALPMKASSNYRGTNCLQCHIVPEGTVLGVVRLEYNLSLLYKNIDHEMLVTAGIMTTITLGGFALTFGFIRVSLVSPMKRISHFMRRCSDEKNLSPRLDMHREDEIGQLAASCDTLLDSFSDSMNHVKTTAVSLLDEATVLTNVSSETNKLVENQRRETEEMSLSIDEAQRHQHIVGEKTTEAAELSQTLAENAQQGRHVANVAAEQIQQLVNEIEQVRHQILAVNQQSKEVNSILEVIRGIAEQTNLLALNAAIEAARAGEQGRGFAVVADEVRNLASRTHDATGDIQNIIAQLTNDAERSASAIETTCTNTTERADTVMQLSNALAQIAEEILIVNSNAKEISQDTVHQAKMADGLREQVATIKAHAEDTSSNANQTQTISTHLKALADQLEHLIDQFKLA</sequence>
<dbReference type="Pfam" id="PF00015">
    <property type="entry name" value="MCPsignal"/>
    <property type="match status" value="1"/>
</dbReference>
<proteinExistence type="inferred from homology"/>
<evidence type="ECO:0000256" key="8">
    <source>
        <dbReference type="SAM" id="Coils"/>
    </source>
</evidence>
<dbReference type="GO" id="GO:0004888">
    <property type="term" value="F:transmembrane signaling receptor activity"/>
    <property type="evidence" value="ECO:0007669"/>
    <property type="project" value="InterPro"/>
</dbReference>
<dbReference type="Gene3D" id="1.10.287.950">
    <property type="entry name" value="Methyl-accepting chemotaxis protein"/>
    <property type="match status" value="1"/>
</dbReference>
<dbReference type="InterPro" id="IPR004089">
    <property type="entry name" value="MCPsignal_dom"/>
</dbReference>
<evidence type="ECO:0000313" key="13">
    <source>
        <dbReference type="Proteomes" id="UP000254512"/>
    </source>
</evidence>
<dbReference type="PANTHER" id="PTHR32089">
    <property type="entry name" value="METHYL-ACCEPTING CHEMOTAXIS PROTEIN MCPB"/>
    <property type="match status" value="1"/>
</dbReference>
<evidence type="ECO:0000259" key="10">
    <source>
        <dbReference type="PROSITE" id="PS50111"/>
    </source>
</evidence>
<dbReference type="PANTHER" id="PTHR32089:SF119">
    <property type="entry name" value="METHYL-ACCEPTING CHEMOTAXIS PROTEIN CTPL"/>
    <property type="match status" value="1"/>
</dbReference>
<evidence type="ECO:0000313" key="12">
    <source>
        <dbReference type="EMBL" id="STO57229.1"/>
    </source>
</evidence>
<dbReference type="PROSITE" id="PS50111">
    <property type="entry name" value="CHEMOTAXIS_TRANSDUC_2"/>
    <property type="match status" value="1"/>
</dbReference>
<comment type="subcellular location">
    <subcellularLocation>
        <location evidence="1">Membrane</location>
        <topology evidence="1">Multi-pass membrane protein</topology>
    </subcellularLocation>
</comment>
<name>A0A377HM05_GRIHO</name>
<dbReference type="AlphaFoldDB" id="A0A377HM05"/>
<reference evidence="12 13" key="1">
    <citation type="submission" date="2018-06" db="EMBL/GenBank/DDBJ databases">
        <authorList>
            <consortium name="Pathogen Informatics"/>
            <person name="Doyle S."/>
        </authorList>
    </citation>
    <scope>NUCLEOTIDE SEQUENCE [LARGE SCALE GENOMIC DNA]</scope>
    <source>
        <strain evidence="12 13">NCTC11645</strain>
    </source>
</reference>
<dbReference type="SMART" id="SM00283">
    <property type="entry name" value="MA"/>
    <property type="match status" value="1"/>
</dbReference>
<dbReference type="FunFam" id="1.10.287.950:FF:000001">
    <property type="entry name" value="Methyl-accepting chemotaxis sensory transducer"/>
    <property type="match status" value="1"/>
</dbReference>
<dbReference type="SUPFAM" id="SSF58104">
    <property type="entry name" value="Methyl-accepting chemotaxis protein (MCP) signaling domain"/>
    <property type="match status" value="1"/>
</dbReference>
<evidence type="ECO:0000256" key="7">
    <source>
        <dbReference type="PROSITE-ProRule" id="PRU00284"/>
    </source>
</evidence>
<evidence type="ECO:0000256" key="9">
    <source>
        <dbReference type="SAM" id="Phobius"/>
    </source>
</evidence>
<feature type="transmembrane region" description="Helical" evidence="9">
    <location>
        <begin position="179"/>
        <end position="201"/>
    </location>
</feature>
<dbReference type="EMBL" id="UGHD01000002">
    <property type="protein sequence ID" value="STO57229.1"/>
    <property type="molecule type" value="Genomic_DNA"/>
</dbReference>
<dbReference type="STRING" id="673.AL542_17940"/>
<dbReference type="InterPro" id="IPR003660">
    <property type="entry name" value="HAMP_dom"/>
</dbReference>
<dbReference type="Proteomes" id="UP000254512">
    <property type="component" value="Unassembled WGS sequence"/>
</dbReference>